<accession>A0A922M940</accession>
<proteinExistence type="predicted"/>
<keyword evidence="1" id="KW-0812">Transmembrane</keyword>
<keyword evidence="1" id="KW-0472">Membrane</keyword>
<feature type="transmembrane region" description="Helical" evidence="1">
    <location>
        <begin position="12"/>
        <end position="29"/>
    </location>
</feature>
<reference evidence="2" key="1">
    <citation type="journal article" date="2021" name="G3 (Bethesda)">
        <title>Genome and transcriptome analysis of the beet armyworm Spodoptera exigua reveals targets for pest control. .</title>
        <authorList>
            <person name="Simon S."/>
            <person name="Breeschoten T."/>
            <person name="Jansen H.J."/>
            <person name="Dirks R.P."/>
            <person name="Schranz M.E."/>
            <person name="Ros V.I.D."/>
        </authorList>
    </citation>
    <scope>NUCLEOTIDE SEQUENCE</scope>
    <source>
        <strain evidence="2">TB_SE_WUR_2020</strain>
    </source>
</reference>
<evidence type="ECO:0000256" key="1">
    <source>
        <dbReference type="SAM" id="Phobius"/>
    </source>
</evidence>
<sequence>MSVFVLLNVDAAMNILIPILIIIATFHFVSPAPLDYLHQYELTMLNKLHKPWFQADKDQEYPRKGEFPRKGEYPCKGGICKTKVVPDCEDCQYQMPLRF</sequence>
<keyword evidence="1" id="KW-1133">Transmembrane helix</keyword>
<dbReference type="Proteomes" id="UP000814243">
    <property type="component" value="Unassembled WGS sequence"/>
</dbReference>
<dbReference type="EMBL" id="JACEFF010000699">
    <property type="protein sequence ID" value="KAH9632667.1"/>
    <property type="molecule type" value="Genomic_DNA"/>
</dbReference>
<protein>
    <submittedName>
        <fullName evidence="2">Uncharacterized protein</fullName>
    </submittedName>
</protein>
<gene>
    <name evidence="2" type="ORF">HF086_008494</name>
</gene>
<dbReference type="AlphaFoldDB" id="A0A922M940"/>
<evidence type="ECO:0000313" key="2">
    <source>
        <dbReference type="EMBL" id="KAH9632667.1"/>
    </source>
</evidence>
<organism evidence="2 3">
    <name type="scientific">Spodoptera exigua</name>
    <name type="common">Beet armyworm</name>
    <name type="synonym">Noctua fulgens</name>
    <dbReference type="NCBI Taxonomy" id="7107"/>
    <lineage>
        <taxon>Eukaryota</taxon>
        <taxon>Metazoa</taxon>
        <taxon>Ecdysozoa</taxon>
        <taxon>Arthropoda</taxon>
        <taxon>Hexapoda</taxon>
        <taxon>Insecta</taxon>
        <taxon>Pterygota</taxon>
        <taxon>Neoptera</taxon>
        <taxon>Endopterygota</taxon>
        <taxon>Lepidoptera</taxon>
        <taxon>Glossata</taxon>
        <taxon>Ditrysia</taxon>
        <taxon>Noctuoidea</taxon>
        <taxon>Noctuidae</taxon>
        <taxon>Amphipyrinae</taxon>
        <taxon>Spodoptera</taxon>
    </lineage>
</organism>
<evidence type="ECO:0000313" key="3">
    <source>
        <dbReference type="Proteomes" id="UP000814243"/>
    </source>
</evidence>
<name>A0A922M940_SPOEX</name>
<comment type="caution">
    <text evidence="2">The sequence shown here is derived from an EMBL/GenBank/DDBJ whole genome shotgun (WGS) entry which is preliminary data.</text>
</comment>